<dbReference type="PROSITE" id="PS51468">
    <property type="entry name" value="VIT"/>
    <property type="match status" value="1"/>
</dbReference>
<dbReference type="SUPFAM" id="SSF53300">
    <property type="entry name" value="vWA-like"/>
    <property type="match status" value="1"/>
</dbReference>
<name>A0ABN3TWW3_9ACTN</name>
<dbReference type="Pfam" id="PF08487">
    <property type="entry name" value="VIT"/>
    <property type="match status" value="1"/>
</dbReference>
<evidence type="ECO:0000313" key="4">
    <source>
        <dbReference type="EMBL" id="GAA2720311.1"/>
    </source>
</evidence>
<dbReference type="RefSeq" id="WP_344448744.1">
    <property type="nucleotide sequence ID" value="NZ_BAAATZ010000003.1"/>
</dbReference>
<dbReference type="Pfam" id="PF13768">
    <property type="entry name" value="VWA_3"/>
    <property type="match status" value="1"/>
</dbReference>
<feature type="compositionally biased region" description="Polar residues" evidence="1">
    <location>
        <begin position="614"/>
        <end position="623"/>
    </location>
</feature>
<feature type="domain" description="VWFA" evidence="2">
    <location>
        <begin position="304"/>
        <end position="478"/>
    </location>
</feature>
<reference evidence="4 5" key="1">
    <citation type="journal article" date="2019" name="Int. J. Syst. Evol. Microbiol.">
        <title>The Global Catalogue of Microorganisms (GCM) 10K type strain sequencing project: providing services to taxonomists for standard genome sequencing and annotation.</title>
        <authorList>
            <consortium name="The Broad Institute Genomics Platform"/>
            <consortium name="The Broad Institute Genome Sequencing Center for Infectious Disease"/>
            <person name="Wu L."/>
            <person name="Ma J."/>
        </authorList>
    </citation>
    <scope>NUCLEOTIDE SEQUENCE [LARGE SCALE GENOMIC DNA]</scope>
    <source>
        <strain evidence="4 5">JCM 8201</strain>
    </source>
</reference>
<feature type="compositionally biased region" description="Low complexity" evidence="1">
    <location>
        <begin position="662"/>
        <end position="681"/>
    </location>
</feature>
<evidence type="ECO:0008006" key="6">
    <source>
        <dbReference type="Google" id="ProtNLM"/>
    </source>
</evidence>
<dbReference type="SMART" id="SM00327">
    <property type="entry name" value="VWA"/>
    <property type="match status" value="1"/>
</dbReference>
<dbReference type="InterPro" id="IPR002035">
    <property type="entry name" value="VWF_A"/>
</dbReference>
<sequence length="801" mass="84473">MNVQIMPMDSPPPPVPEAGFGALSTAEGNLPLDTVDVHAAITGLAARVEVTQGFRNPFQTPLEATYVFPLPDRAAVTALRMEADGRVVDAELKERAAAREEYDQAIASGRRAAIAEEDRPDVFTMRVGNILPGERVTVRLTLNQPLPYEDGAATFRFPLVVAPRYIPGAPLGGPPAGTGVHPDTEAVPDASRVTPPVLLPGFPDPVALSITADLDPAGLLLGPVASSLHTLTGEGGTLRLVPGERLDRDFILRLPYAPPPSSPLETGLVESLVLVPDSAEEAGGEGTFTLTLVPGEAGPARPKDVVLVIDRSGSMEGWKMVAARRAAARIIDSLRAHDRFTVLSFDHVVDQPAGLPPGLAEAGDRNRFRAVEHLAALSARGGTEMLAPLTRAVALLDAPDRDRVLVLVTDGQVGNEDQILAALPPAALNGIRVHTVGIDQAVNAGFLGRLSAYGQGRCELVESEDRLDTAMEHIHHRIAAPALTRVTLHPSPGLTLLPDTLTPARPPSVFPGVPLVVSGRYRGHGPLTVTADTSASGDPAGATAEWRRTLTPYVTGNLAATAIWARAHLRDLEDAYAVRPSDELEQRLVTTSLKHGVLCRFTAFVAVDSRIVTSGGTPHQVTQPVELPRGWQPESASAALPVSAPMMAAPAPPAGSPRPASPRRAAPARASRSRLGGAMPAPAGPAPGTFGGAPAPGGPPFSGTSYTPISGGPLPPSPAPDADPLLELEMSRLGELTDAPSEERLRHLSDLITRLESLSIPTLSSLLEELKSSPDPLVLWPRLIEALTTLTRPRKRPFWKR</sequence>
<dbReference type="PROSITE" id="PS50234">
    <property type="entry name" value="VWFA"/>
    <property type="match status" value="1"/>
</dbReference>
<keyword evidence="5" id="KW-1185">Reference proteome</keyword>
<comment type="caution">
    <text evidence="4">The sequence shown here is derived from an EMBL/GenBank/DDBJ whole genome shotgun (WGS) entry which is preliminary data.</text>
</comment>
<evidence type="ECO:0000259" key="3">
    <source>
        <dbReference type="PROSITE" id="PS51468"/>
    </source>
</evidence>
<dbReference type="SMART" id="SM00609">
    <property type="entry name" value="VIT"/>
    <property type="match status" value="1"/>
</dbReference>
<feature type="domain" description="VIT" evidence="3">
    <location>
        <begin position="16"/>
        <end position="144"/>
    </location>
</feature>
<dbReference type="InterPro" id="IPR036465">
    <property type="entry name" value="vWFA_dom_sf"/>
</dbReference>
<evidence type="ECO:0000313" key="5">
    <source>
        <dbReference type="Proteomes" id="UP001501842"/>
    </source>
</evidence>
<dbReference type="PANTHER" id="PTHR45737">
    <property type="entry name" value="VON WILLEBRAND FACTOR A DOMAIN-CONTAINING PROTEIN 5A"/>
    <property type="match status" value="1"/>
</dbReference>
<dbReference type="Proteomes" id="UP001501842">
    <property type="component" value="Unassembled WGS sequence"/>
</dbReference>
<feature type="compositionally biased region" description="Pro residues" evidence="1">
    <location>
        <begin position="650"/>
        <end position="660"/>
    </location>
</feature>
<dbReference type="PANTHER" id="PTHR45737:SF6">
    <property type="entry name" value="VON WILLEBRAND FACTOR A DOMAIN-CONTAINING PROTEIN 5A"/>
    <property type="match status" value="1"/>
</dbReference>
<dbReference type="Gene3D" id="3.40.50.410">
    <property type="entry name" value="von Willebrand factor, type A domain"/>
    <property type="match status" value="1"/>
</dbReference>
<feature type="region of interest" description="Disordered" evidence="1">
    <location>
        <begin position="614"/>
        <end position="724"/>
    </location>
</feature>
<dbReference type="EMBL" id="BAAATZ010000003">
    <property type="protein sequence ID" value="GAA2720311.1"/>
    <property type="molecule type" value="Genomic_DNA"/>
</dbReference>
<evidence type="ECO:0000256" key="1">
    <source>
        <dbReference type="SAM" id="MobiDB-lite"/>
    </source>
</evidence>
<accession>A0ABN3TWW3</accession>
<protein>
    <recommendedName>
        <fullName evidence="6">Ca-activated chloride channel family protein</fullName>
    </recommendedName>
</protein>
<proteinExistence type="predicted"/>
<dbReference type="InterPro" id="IPR013694">
    <property type="entry name" value="VIT"/>
</dbReference>
<organism evidence="4 5">
    <name type="scientific">Actinocorallia aurantiaca</name>
    <dbReference type="NCBI Taxonomy" id="46204"/>
    <lineage>
        <taxon>Bacteria</taxon>
        <taxon>Bacillati</taxon>
        <taxon>Actinomycetota</taxon>
        <taxon>Actinomycetes</taxon>
        <taxon>Streptosporangiales</taxon>
        <taxon>Thermomonosporaceae</taxon>
        <taxon>Actinocorallia</taxon>
    </lineage>
</organism>
<gene>
    <name evidence="4" type="ORF">GCM10010439_07940</name>
</gene>
<evidence type="ECO:0000259" key="2">
    <source>
        <dbReference type="PROSITE" id="PS50234"/>
    </source>
</evidence>
<feature type="compositionally biased region" description="Low complexity" evidence="1">
    <location>
        <begin position="635"/>
        <end position="649"/>
    </location>
</feature>